<gene>
    <name evidence="1" type="ORF">ACFQB0_13285</name>
</gene>
<dbReference type="RefSeq" id="WP_386732488.1">
    <property type="nucleotide sequence ID" value="NZ_JBHSTP010000003.1"/>
</dbReference>
<evidence type="ECO:0000313" key="2">
    <source>
        <dbReference type="Proteomes" id="UP001596306"/>
    </source>
</evidence>
<protein>
    <submittedName>
        <fullName evidence="1">Uncharacterized protein</fullName>
    </submittedName>
</protein>
<reference evidence="2" key="1">
    <citation type="journal article" date="2019" name="Int. J. Syst. Evol. Microbiol.">
        <title>The Global Catalogue of Microorganisms (GCM) 10K type strain sequencing project: providing services to taxonomists for standard genome sequencing and annotation.</title>
        <authorList>
            <consortium name="The Broad Institute Genomics Platform"/>
            <consortium name="The Broad Institute Genome Sequencing Center for Infectious Disease"/>
            <person name="Wu L."/>
            <person name="Ma J."/>
        </authorList>
    </citation>
    <scope>NUCLEOTIDE SEQUENCE [LARGE SCALE GENOMIC DNA]</scope>
    <source>
        <strain evidence="2">CCUG 43304</strain>
    </source>
</reference>
<dbReference type="EMBL" id="JBHSTP010000003">
    <property type="protein sequence ID" value="MFC6357079.1"/>
    <property type="molecule type" value="Genomic_DNA"/>
</dbReference>
<organism evidence="1 2">
    <name type="scientific">Luethyella okanaganae</name>
    <dbReference type="NCBI Taxonomy" id="69372"/>
    <lineage>
        <taxon>Bacteria</taxon>
        <taxon>Bacillati</taxon>
        <taxon>Actinomycetota</taxon>
        <taxon>Actinomycetes</taxon>
        <taxon>Micrococcales</taxon>
        <taxon>Microbacteriaceae</taxon>
        <taxon>Luethyella</taxon>
    </lineage>
</organism>
<name>A0ABW1VKG1_9MICO</name>
<keyword evidence="2" id="KW-1185">Reference proteome</keyword>
<accession>A0ABW1VKG1</accession>
<evidence type="ECO:0000313" key="1">
    <source>
        <dbReference type="EMBL" id="MFC6357079.1"/>
    </source>
</evidence>
<sequence length="131" mass="14343">MSEQQANLAKATLALLAEDRVVVAARVLVLAFTPLLDRPFPSLTGARLAEAVASVGGASLSKWSWSMYRSADAQLARLILELEALWEAAGLTRRSLGEMVNEVALLRRGEELLRGQTPTFRVEESLRAHSR</sequence>
<comment type="caution">
    <text evidence="1">The sequence shown here is derived from an EMBL/GenBank/DDBJ whole genome shotgun (WGS) entry which is preliminary data.</text>
</comment>
<proteinExistence type="predicted"/>
<dbReference type="Proteomes" id="UP001596306">
    <property type="component" value="Unassembled WGS sequence"/>
</dbReference>